<protein>
    <submittedName>
        <fullName evidence="1">Uncharacterized protein</fullName>
    </submittedName>
</protein>
<evidence type="ECO:0000313" key="1">
    <source>
        <dbReference type="EMBL" id="KAH7922474.1"/>
    </source>
</evidence>
<keyword evidence="2" id="KW-1185">Reference proteome</keyword>
<comment type="caution">
    <text evidence="1">The sequence shown here is derived from an EMBL/GenBank/DDBJ whole genome shotgun (WGS) entry which is preliminary data.</text>
</comment>
<sequence length="171" mass="19301">MTENEQCRWLTVGWGRLQCALVRRTSSRPPILSRSTCAPTNLPANQPARQRLSTAGYLKDVVWDLPTPPHRQAEENALYALHSHKRGMIYSPFPAPDVGSYIKWPINQVSDYLLPRYEGGWKLIGPKDSFLALCDEIAKYHQPVQAAIHPRVHAAFRKGAGITGPKHRQLK</sequence>
<evidence type="ECO:0000313" key="2">
    <source>
        <dbReference type="Proteomes" id="UP000790709"/>
    </source>
</evidence>
<proteinExistence type="predicted"/>
<gene>
    <name evidence="1" type="ORF">BV22DRAFT_1048846</name>
</gene>
<organism evidence="1 2">
    <name type="scientific">Leucogyrophana mollusca</name>
    <dbReference type="NCBI Taxonomy" id="85980"/>
    <lineage>
        <taxon>Eukaryota</taxon>
        <taxon>Fungi</taxon>
        <taxon>Dikarya</taxon>
        <taxon>Basidiomycota</taxon>
        <taxon>Agaricomycotina</taxon>
        <taxon>Agaricomycetes</taxon>
        <taxon>Agaricomycetidae</taxon>
        <taxon>Boletales</taxon>
        <taxon>Boletales incertae sedis</taxon>
        <taxon>Leucogyrophana</taxon>
    </lineage>
</organism>
<dbReference type="Proteomes" id="UP000790709">
    <property type="component" value="Unassembled WGS sequence"/>
</dbReference>
<reference evidence="1" key="1">
    <citation type="journal article" date="2021" name="New Phytol.">
        <title>Evolutionary innovations through gain and loss of genes in the ectomycorrhizal Boletales.</title>
        <authorList>
            <person name="Wu G."/>
            <person name="Miyauchi S."/>
            <person name="Morin E."/>
            <person name="Kuo A."/>
            <person name="Drula E."/>
            <person name="Varga T."/>
            <person name="Kohler A."/>
            <person name="Feng B."/>
            <person name="Cao Y."/>
            <person name="Lipzen A."/>
            <person name="Daum C."/>
            <person name="Hundley H."/>
            <person name="Pangilinan J."/>
            <person name="Johnson J."/>
            <person name="Barry K."/>
            <person name="LaButti K."/>
            <person name="Ng V."/>
            <person name="Ahrendt S."/>
            <person name="Min B."/>
            <person name="Choi I.G."/>
            <person name="Park H."/>
            <person name="Plett J.M."/>
            <person name="Magnuson J."/>
            <person name="Spatafora J.W."/>
            <person name="Nagy L.G."/>
            <person name="Henrissat B."/>
            <person name="Grigoriev I.V."/>
            <person name="Yang Z.L."/>
            <person name="Xu J."/>
            <person name="Martin F.M."/>
        </authorList>
    </citation>
    <scope>NUCLEOTIDE SEQUENCE</scope>
    <source>
        <strain evidence="1">KUC20120723A-06</strain>
    </source>
</reference>
<name>A0ACB8BB46_9AGAM</name>
<dbReference type="EMBL" id="MU266483">
    <property type="protein sequence ID" value="KAH7922474.1"/>
    <property type="molecule type" value="Genomic_DNA"/>
</dbReference>
<accession>A0ACB8BB46</accession>